<dbReference type="Gramene" id="OB11G17820.1">
    <property type="protein sequence ID" value="OB11G17820.1"/>
    <property type="gene ID" value="OB11G17820"/>
</dbReference>
<feature type="domain" description="Ubiquitin-like protease family profile" evidence="4">
    <location>
        <begin position="103"/>
        <end position="135"/>
    </location>
</feature>
<proteinExistence type="inferred from homology"/>
<keyword evidence="6" id="KW-1185">Reference proteome</keyword>
<keyword evidence="3" id="KW-0378">Hydrolase</keyword>
<dbReference type="EnsemblPlants" id="OB11G17820.1">
    <property type="protein sequence ID" value="OB11G17820.1"/>
    <property type="gene ID" value="OB11G17820"/>
</dbReference>
<dbReference type="AlphaFoldDB" id="J3N7J6"/>
<dbReference type="GO" id="GO:0008234">
    <property type="term" value="F:cysteine-type peptidase activity"/>
    <property type="evidence" value="ECO:0007669"/>
    <property type="project" value="InterPro"/>
</dbReference>
<name>J3N7J6_ORYBR</name>
<dbReference type="Pfam" id="PF02902">
    <property type="entry name" value="Peptidase_C48"/>
    <property type="match status" value="1"/>
</dbReference>
<reference evidence="5" key="2">
    <citation type="submission" date="2013-04" db="UniProtKB">
        <authorList>
            <consortium name="EnsemblPlants"/>
        </authorList>
    </citation>
    <scope>IDENTIFICATION</scope>
</reference>
<evidence type="ECO:0000256" key="3">
    <source>
        <dbReference type="ARBA" id="ARBA00022801"/>
    </source>
</evidence>
<dbReference type="Gene3D" id="3.40.395.10">
    <property type="entry name" value="Adenoviral Proteinase, Chain A"/>
    <property type="match status" value="1"/>
</dbReference>
<dbReference type="Proteomes" id="UP000006038">
    <property type="component" value="Chromosome 11"/>
</dbReference>
<dbReference type="InterPro" id="IPR003653">
    <property type="entry name" value="Peptidase_C48_C"/>
</dbReference>
<reference evidence="5" key="1">
    <citation type="journal article" date="2013" name="Nat. Commun.">
        <title>Whole-genome sequencing of Oryza brachyantha reveals mechanisms underlying Oryza genome evolution.</title>
        <authorList>
            <person name="Chen J."/>
            <person name="Huang Q."/>
            <person name="Gao D."/>
            <person name="Wang J."/>
            <person name="Lang Y."/>
            <person name="Liu T."/>
            <person name="Li B."/>
            <person name="Bai Z."/>
            <person name="Luis Goicoechea J."/>
            <person name="Liang C."/>
            <person name="Chen C."/>
            <person name="Zhang W."/>
            <person name="Sun S."/>
            <person name="Liao Y."/>
            <person name="Zhang X."/>
            <person name="Yang L."/>
            <person name="Song C."/>
            <person name="Wang M."/>
            <person name="Shi J."/>
            <person name="Liu G."/>
            <person name="Liu J."/>
            <person name="Zhou H."/>
            <person name="Zhou W."/>
            <person name="Yu Q."/>
            <person name="An N."/>
            <person name="Chen Y."/>
            <person name="Cai Q."/>
            <person name="Wang B."/>
            <person name="Liu B."/>
            <person name="Min J."/>
            <person name="Huang Y."/>
            <person name="Wu H."/>
            <person name="Li Z."/>
            <person name="Zhang Y."/>
            <person name="Yin Y."/>
            <person name="Song W."/>
            <person name="Jiang J."/>
            <person name="Jackson S.A."/>
            <person name="Wing R.A."/>
            <person name="Wang J."/>
            <person name="Chen M."/>
        </authorList>
    </citation>
    <scope>NUCLEOTIDE SEQUENCE [LARGE SCALE GENOMIC DNA]</scope>
    <source>
        <strain evidence="5">cv. IRGC 101232</strain>
    </source>
</reference>
<comment type="similarity">
    <text evidence="1">Belongs to the peptidase C48 family.</text>
</comment>
<evidence type="ECO:0000256" key="1">
    <source>
        <dbReference type="ARBA" id="ARBA00005234"/>
    </source>
</evidence>
<dbReference type="InterPro" id="IPR038765">
    <property type="entry name" value="Papain-like_cys_pep_sf"/>
</dbReference>
<sequence length="235" mass="26558">MAFNVGPSVISNTIDGPLPGRVQATTGCHTCDGIRYNPSKVMDSTDRAVGLSVVSRHSVLPMEVTRKMPASVKRIRFADSQNECEVVLPQTVPSDFLLFLIKIIVPILHNSHWSLYAINSDHKRVDIMDSNNYQLIRIAFNNHHGALSKRIVKRFIDALQTVVSKSFCRFGGFSKNFMDCPKMQICSSDYAFFVMRFMEAFDGNKEPIESLYILVTSYTFHSHFGAKPHRCYPNS</sequence>
<evidence type="ECO:0000313" key="5">
    <source>
        <dbReference type="EnsemblPlants" id="OB11G17820.1"/>
    </source>
</evidence>
<accession>J3N7J6</accession>
<dbReference type="HOGENOM" id="CLU_1181769_0_0_1"/>
<protein>
    <recommendedName>
        <fullName evidence="4">Ubiquitin-like protease family profile domain-containing protein</fullName>
    </recommendedName>
</protein>
<dbReference type="SUPFAM" id="SSF54001">
    <property type="entry name" value="Cysteine proteinases"/>
    <property type="match status" value="1"/>
</dbReference>
<dbReference type="GO" id="GO:0006508">
    <property type="term" value="P:proteolysis"/>
    <property type="evidence" value="ECO:0007669"/>
    <property type="project" value="UniProtKB-KW"/>
</dbReference>
<evidence type="ECO:0000259" key="4">
    <source>
        <dbReference type="Pfam" id="PF02902"/>
    </source>
</evidence>
<keyword evidence="2" id="KW-0645">Protease</keyword>
<organism evidence="5">
    <name type="scientific">Oryza brachyantha</name>
    <name type="common">malo sina</name>
    <dbReference type="NCBI Taxonomy" id="4533"/>
    <lineage>
        <taxon>Eukaryota</taxon>
        <taxon>Viridiplantae</taxon>
        <taxon>Streptophyta</taxon>
        <taxon>Embryophyta</taxon>
        <taxon>Tracheophyta</taxon>
        <taxon>Spermatophyta</taxon>
        <taxon>Magnoliopsida</taxon>
        <taxon>Liliopsida</taxon>
        <taxon>Poales</taxon>
        <taxon>Poaceae</taxon>
        <taxon>BOP clade</taxon>
        <taxon>Oryzoideae</taxon>
        <taxon>Oryzeae</taxon>
        <taxon>Oryzinae</taxon>
        <taxon>Oryza</taxon>
    </lineage>
</organism>
<evidence type="ECO:0000313" key="6">
    <source>
        <dbReference type="Proteomes" id="UP000006038"/>
    </source>
</evidence>
<evidence type="ECO:0000256" key="2">
    <source>
        <dbReference type="ARBA" id="ARBA00022670"/>
    </source>
</evidence>